<evidence type="ECO:0000313" key="1">
    <source>
        <dbReference type="EMBL" id="KAJ8878678.1"/>
    </source>
</evidence>
<name>A0ABQ9H399_9NEOP</name>
<reference evidence="1 2" key="1">
    <citation type="submission" date="2023-02" db="EMBL/GenBank/DDBJ databases">
        <title>LHISI_Scaffold_Assembly.</title>
        <authorList>
            <person name="Stuart O.P."/>
            <person name="Cleave R."/>
            <person name="Magrath M.J.L."/>
            <person name="Mikheyev A.S."/>
        </authorList>
    </citation>
    <scope>NUCLEOTIDE SEQUENCE [LARGE SCALE GENOMIC DNA]</scope>
    <source>
        <strain evidence="1">Daus_M_001</strain>
        <tissue evidence="1">Leg muscle</tissue>
    </source>
</reference>
<dbReference type="Proteomes" id="UP001159363">
    <property type="component" value="Chromosome 6"/>
</dbReference>
<protein>
    <submittedName>
        <fullName evidence="1">Uncharacterized protein</fullName>
    </submittedName>
</protein>
<proteinExistence type="predicted"/>
<evidence type="ECO:0000313" key="2">
    <source>
        <dbReference type="Proteomes" id="UP001159363"/>
    </source>
</evidence>
<organism evidence="1 2">
    <name type="scientific">Dryococelus australis</name>
    <dbReference type="NCBI Taxonomy" id="614101"/>
    <lineage>
        <taxon>Eukaryota</taxon>
        <taxon>Metazoa</taxon>
        <taxon>Ecdysozoa</taxon>
        <taxon>Arthropoda</taxon>
        <taxon>Hexapoda</taxon>
        <taxon>Insecta</taxon>
        <taxon>Pterygota</taxon>
        <taxon>Neoptera</taxon>
        <taxon>Polyneoptera</taxon>
        <taxon>Phasmatodea</taxon>
        <taxon>Verophasmatodea</taxon>
        <taxon>Anareolatae</taxon>
        <taxon>Phasmatidae</taxon>
        <taxon>Eurycanthinae</taxon>
        <taxon>Dryococelus</taxon>
    </lineage>
</organism>
<accession>A0ABQ9H399</accession>
<dbReference type="EMBL" id="JARBHB010000007">
    <property type="protein sequence ID" value="KAJ8878678.1"/>
    <property type="molecule type" value="Genomic_DNA"/>
</dbReference>
<gene>
    <name evidence="1" type="ORF">PR048_019263</name>
</gene>
<keyword evidence="2" id="KW-1185">Reference proteome</keyword>
<comment type="caution">
    <text evidence="1">The sequence shown here is derived from an EMBL/GenBank/DDBJ whole genome shotgun (WGS) entry which is preliminary data.</text>
</comment>
<sequence length="326" mass="35922">MSAQKSEDGVGDMTELPGFLAPSAGSLRTLPEVTAVDIAVRAVGRPALNTSRRIEHEVREVVYKLRALEALSTILPAAAGGATRKTRGREDRSPWSAIDARRKPAVERAGPTQEVLGERTNRERHLEFTRQYQDMSEDFRKKIVWADESQFQRSGPNRKPKTCSVSLLASPTSNRVESPAGSLPDFHMWESCQMVPLVGGFSLESPFSPTTLFWCCSMLTSITAIVSQDLAVPIKLFTNPNNINMPNPLIFIHRGQFSTGSPSDFRMRASCRTMSLVGGFSRGSPISPNLSSRRSFILTSITLIGSQYLAVTCRHILFTHSVGNPR</sequence>